<dbReference type="Proteomes" id="UP000287447">
    <property type="component" value="Unassembled WGS sequence"/>
</dbReference>
<name>A0A437QUF3_9PROT</name>
<reference evidence="3" key="1">
    <citation type="submission" date="2019-01" db="EMBL/GenBank/DDBJ databases">
        <title>Gri0909 isolated from a small marine red alga.</title>
        <authorList>
            <person name="Kim J."/>
            <person name="Jeong S.E."/>
            <person name="Jeon C.O."/>
        </authorList>
    </citation>
    <scope>NUCLEOTIDE SEQUENCE [LARGE SCALE GENOMIC DNA]</scope>
    <source>
        <strain evidence="3">Gri0909</strain>
    </source>
</reference>
<organism evidence="2 3">
    <name type="scientific">Hwanghaeella grinnelliae</name>
    <dbReference type="NCBI Taxonomy" id="2500179"/>
    <lineage>
        <taxon>Bacteria</taxon>
        <taxon>Pseudomonadati</taxon>
        <taxon>Pseudomonadota</taxon>
        <taxon>Alphaproteobacteria</taxon>
        <taxon>Rhodospirillales</taxon>
        <taxon>Rhodospirillaceae</taxon>
        <taxon>Hwanghaeella</taxon>
    </lineage>
</organism>
<proteinExistence type="predicted"/>
<dbReference type="EMBL" id="SADE01000001">
    <property type="protein sequence ID" value="RVU38119.1"/>
    <property type="molecule type" value="Genomic_DNA"/>
</dbReference>
<keyword evidence="3" id="KW-1185">Reference proteome</keyword>
<comment type="caution">
    <text evidence="2">The sequence shown here is derived from an EMBL/GenBank/DDBJ whole genome shotgun (WGS) entry which is preliminary data.</text>
</comment>
<evidence type="ECO:0000313" key="3">
    <source>
        <dbReference type="Proteomes" id="UP000287447"/>
    </source>
</evidence>
<dbReference type="RefSeq" id="WP_127763491.1">
    <property type="nucleotide sequence ID" value="NZ_SADE01000001.1"/>
</dbReference>
<accession>A0A437QUF3</accession>
<evidence type="ECO:0000256" key="1">
    <source>
        <dbReference type="SAM" id="MobiDB-lite"/>
    </source>
</evidence>
<gene>
    <name evidence="2" type="ORF">EOI86_02100</name>
</gene>
<evidence type="ECO:0000313" key="2">
    <source>
        <dbReference type="EMBL" id="RVU38119.1"/>
    </source>
</evidence>
<feature type="region of interest" description="Disordered" evidence="1">
    <location>
        <begin position="57"/>
        <end position="88"/>
    </location>
</feature>
<dbReference type="AlphaFoldDB" id="A0A437QUF3"/>
<protein>
    <submittedName>
        <fullName evidence="2">Uncharacterized protein</fullName>
    </submittedName>
</protein>
<sequence>MAFQSLKPGKSVRIDGNLPSIDSHFLDHVLPIFTHLISTGHCSEKEVAARYFHQTMGSPAKDRTVTGAEKAARHQKPAAVQPAPRGGN</sequence>